<evidence type="ECO:0000313" key="2">
    <source>
        <dbReference type="Proteomes" id="UP001190700"/>
    </source>
</evidence>
<keyword evidence="2" id="KW-1185">Reference proteome</keyword>
<dbReference type="EMBL" id="LGRX02019134">
    <property type="protein sequence ID" value="KAK3258941.1"/>
    <property type="molecule type" value="Genomic_DNA"/>
</dbReference>
<gene>
    <name evidence="1" type="ORF">CYMTET_32036</name>
</gene>
<dbReference type="Proteomes" id="UP001190700">
    <property type="component" value="Unassembled WGS sequence"/>
</dbReference>
<reference evidence="1 2" key="1">
    <citation type="journal article" date="2015" name="Genome Biol. Evol.">
        <title>Comparative Genomics of a Bacterivorous Green Alga Reveals Evolutionary Causalities and Consequences of Phago-Mixotrophic Mode of Nutrition.</title>
        <authorList>
            <person name="Burns J.A."/>
            <person name="Paasch A."/>
            <person name="Narechania A."/>
            <person name="Kim E."/>
        </authorList>
    </citation>
    <scope>NUCLEOTIDE SEQUENCE [LARGE SCALE GENOMIC DNA]</scope>
    <source>
        <strain evidence="1 2">PLY_AMNH</strain>
    </source>
</reference>
<protein>
    <submittedName>
        <fullName evidence="1">Uncharacterized protein</fullName>
    </submittedName>
</protein>
<sequence>MDDLEEVLECPERNNSTKMEILGKLEKVQVEAFPCERGVRCLNSYVYLSEYQLSWMVQTDTIANHVSGLSSLGWFKPALLQTSGDAYEEFLAMNLPSQLLMLGLLRSVYVEKAIYDMQFSSNLTECRVEGAMLPSMKKSPQLRTFDFIAVKQKMCFIDQQQARQACSSVVRSRSGVPWLYGAGGPCSQASAPLLTVPAPAAPQ</sequence>
<proteinExistence type="predicted"/>
<organism evidence="1 2">
    <name type="scientific">Cymbomonas tetramitiformis</name>
    <dbReference type="NCBI Taxonomy" id="36881"/>
    <lineage>
        <taxon>Eukaryota</taxon>
        <taxon>Viridiplantae</taxon>
        <taxon>Chlorophyta</taxon>
        <taxon>Pyramimonadophyceae</taxon>
        <taxon>Pyramimonadales</taxon>
        <taxon>Pyramimonadaceae</taxon>
        <taxon>Cymbomonas</taxon>
    </lineage>
</organism>
<feature type="non-terminal residue" evidence="1">
    <location>
        <position position="203"/>
    </location>
</feature>
<dbReference type="AlphaFoldDB" id="A0AAE0FFM7"/>
<evidence type="ECO:0000313" key="1">
    <source>
        <dbReference type="EMBL" id="KAK3258941.1"/>
    </source>
</evidence>
<name>A0AAE0FFM7_9CHLO</name>
<comment type="caution">
    <text evidence="1">The sequence shown here is derived from an EMBL/GenBank/DDBJ whole genome shotgun (WGS) entry which is preliminary data.</text>
</comment>
<accession>A0AAE0FFM7</accession>